<dbReference type="PROSITE" id="PS50072">
    <property type="entry name" value="CSA_PPIASE_2"/>
    <property type="match status" value="1"/>
</dbReference>
<comment type="caution">
    <text evidence="6">The sequence shown here is derived from an EMBL/GenBank/DDBJ whole genome shotgun (WGS) entry which is preliminary data.</text>
</comment>
<reference evidence="6 7" key="1">
    <citation type="submission" date="2020-02" db="EMBL/GenBank/DDBJ databases">
        <title>Genome assembly of a novel Clostridium senegalense strain.</title>
        <authorList>
            <person name="Gupta T.B."/>
            <person name="Jauregui R."/>
            <person name="Maclean P."/>
            <person name="Nawarathana A."/>
            <person name="Brightwell G."/>
        </authorList>
    </citation>
    <scope>NUCLEOTIDE SEQUENCE [LARGE SCALE GENOMIC DNA]</scope>
    <source>
        <strain evidence="6 7">AGRFS4</strain>
    </source>
</reference>
<sequence>MERPLVNIKIKSGKNIKIELYPDKAPEAVKNFIMLTEKGFFDGLFFWRVEKGVLIQSGCPDNDGTGTLGYSIKSECRENGVNNDLKFIRGTLGLGRFEFNTECSEFFITIIDSPQLDGKFTAFGRVIDGMDEVERISNVQCEKVVFFHRAIEKVYIEKITINTFGKEYDMPEKLPGFTKEEMIKKNYEIINQRRKNGIKLV</sequence>
<dbReference type="Gene3D" id="2.40.100.10">
    <property type="entry name" value="Cyclophilin-like"/>
    <property type="match status" value="1"/>
</dbReference>
<accession>A0A6M0H0E0</accession>
<proteinExistence type="inferred from homology"/>
<dbReference type="Proteomes" id="UP000481872">
    <property type="component" value="Unassembled WGS sequence"/>
</dbReference>
<keyword evidence="7" id="KW-1185">Reference proteome</keyword>
<dbReference type="GO" id="GO:0003755">
    <property type="term" value="F:peptidyl-prolyl cis-trans isomerase activity"/>
    <property type="evidence" value="ECO:0007669"/>
    <property type="project" value="UniProtKB-UniRule"/>
</dbReference>
<dbReference type="InterPro" id="IPR029000">
    <property type="entry name" value="Cyclophilin-like_dom_sf"/>
</dbReference>
<evidence type="ECO:0000256" key="2">
    <source>
        <dbReference type="ARBA" id="ARBA00023110"/>
    </source>
</evidence>
<dbReference type="EC" id="5.2.1.8" evidence="4"/>
<comment type="catalytic activity">
    <reaction evidence="4">
        <text>[protein]-peptidylproline (omega=180) = [protein]-peptidylproline (omega=0)</text>
        <dbReference type="Rhea" id="RHEA:16237"/>
        <dbReference type="Rhea" id="RHEA-COMP:10747"/>
        <dbReference type="Rhea" id="RHEA-COMP:10748"/>
        <dbReference type="ChEBI" id="CHEBI:83833"/>
        <dbReference type="ChEBI" id="CHEBI:83834"/>
        <dbReference type="EC" id="5.2.1.8"/>
    </reaction>
</comment>
<keyword evidence="2 4" id="KW-0697">Rotamase</keyword>
<dbReference type="EMBL" id="JAAGPU010000006">
    <property type="protein sequence ID" value="NEU04225.1"/>
    <property type="molecule type" value="Genomic_DNA"/>
</dbReference>
<comment type="similarity">
    <text evidence="4">Belongs to the cyclophilin-type PPIase family.</text>
</comment>
<dbReference type="SUPFAM" id="SSF50891">
    <property type="entry name" value="Cyclophilin-like"/>
    <property type="match status" value="1"/>
</dbReference>
<name>A0A6M0H0E0_9CLOT</name>
<gene>
    <name evidence="6" type="ORF">G3M99_04985</name>
</gene>
<dbReference type="PANTHER" id="PTHR45625:SF4">
    <property type="entry name" value="PEPTIDYLPROLYL ISOMERASE DOMAIN AND WD REPEAT-CONTAINING PROTEIN 1"/>
    <property type="match status" value="1"/>
</dbReference>
<dbReference type="AlphaFoldDB" id="A0A6M0H0E0"/>
<dbReference type="InterPro" id="IPR044666">
    <property type="entry name" value="Cyclophilin_A-like"/>
</dbReference>
<feature type="domain" description="PPIase cyclophilin-type" evidence="5">
    <location>
        <begin position="15"/>
        <end position="161"/>
    </location>
</feature>
<evidence type="ECO:0000256" key="3">
    <source>
        <dbReference type="ARBA" id="ARBA00023235"/>
    </source>
</evidence>
<dbReference type="InterPro" id="IPR002130">
    <property type="entry name" value="Cyclophilin-type_PPIase_dom"/>
</dbReference>
<dbReference type="RefSeq" id="WP_199869413.1">
    <property type="nucleotide sequence ID" value="NZ_JAAGPU010000006.1"/>
</dbReference>
<protein>
    <recommendedName>
        <fullName evidence="4">Peptidyl-prolyl cis-trans isomerase</fullName>
        <shortName evidence="4">PPIase</shortName>
        <ecNumber evidence="4">5.2.1.8</ecNumber>
    </recommendedName>
</protein>
<dbReference type="PANTHER" id="PTHR45625">
    <property type="entry name" value="PEPTIDYL-PROLYL CIS-TRANS ISOMERASE-RELATED"/>
    <property type="match status" value="1"/>
</dbReference>
<evidence type="ECO:0000256" key="4">
    <source>
        <dbReference type="RuleBase" id="RU363019"/>
    </source>
</evidence>
<evidence type="ECO:0000256" key="1">
    <source>
        <dbReference type="ARBA" id="ARBA00002388"/>
    </source>
</evidence>
<dbReference type="PRINTS" id="PR00153">
    <property type="entry name" value="CSAPPISMRASE"/>
</dbReference>
<evidence type="ECO:0000313" key="6">
    <source>
        <dbReference type="EMBL" id="NEU04225.1"/>
    </source>
</evidence>
<keyword evidence="3 4" id="KW-0413">Isomerase</keyword>
<comment type="function">
    <text evidence="1 4">PPIases accelerate the folding of proteins. It catalyzes the cis-trans isomerization of proline imidic peptide bonds in oligopeptides.</text>
</comment>
<organism evidence="6 7">
    <name type="scientific">Clostridium senegalense</name>
    <dbReference type="NCBI Taxonomy" id="1465809"/>
    <lineage>
        <taxon>Bacteria</taxon>
        <taxon>Bacillati</taxon>
        <taxon>Bacillota</taxon>
        <taxon>Clostridia</taxon>
        <taxon>Eubacteriales</taxon>
        <taxon>Clostridiaceae</taxon>
        <taxon>Clostridium</taxon>
    </lineage>
</organism>
<evidence type="ECO:0000313" key="7">
    <source>
        <dbReference type="Proteomes" id="UP000481872"/>
    </source>
</evidence>
<evidence type="ECO:0000259" key="5">
    <source>
        <dbReference type="PROSITE" id="PS50072"/>
    </source>
</evidence>
<dbReference type="CDD" id="cd00317">
    <property type="entry name" value="cyclophilin"/>
    <property type="match status" value="1"/>
</dbReference>
<dbReference type="Pfam" id="PF00160">
    <property type="entry name" value="Pro_isomerase"/>
    <property type="match status" value="1"/>
</dbReference>